<gene>
    <name evidence="1" type="ORF">F4820DRAFT_421273</name>
</gene>
<dbReference type="EMBL" id="MU393475">
    <property type="protein sequence ID" value="KAI4865219.1"/>
    <property type="molecule type" value="Genomic_DNA"/>
</dbReference>
<keyword evidence="2" id="KW-1185">Reference proteome</keyword>
<dbReference type="Proteomes" id="UP001497700">
    <property type="component" value="Unassembled WGS sequence"/>
</dbReference>
<proteinExistence type="predicted"/>
<sequence>MDSHEELLTWATEKGVKFHGIEPKRIPGRGIGLIATRALKANEVILDVPTACLRSIDTVRTSIIRHLPKSITIHGLLATELALDTSSKYAAWNAVCPTPEDFNTMPLVWPKDLQILLPKAARTLLSKQEAKFKRDWAAVSAAFPQQQLGEARYRYAWLLVNTRTFYYVNAKLKRRSTDDHMCLQPVADLFNHGDEGCNVAFDHQGFSIYATREYAEGDELKICYGRHSGDFLLVEYGFVMDENRWDEVLLDDVLLSKLDARQKDKLEEAGYLGNYVMDRETVCYRTQVAVRLLCCGFREWKRFVDGIDDGERSQLKVDRAIVGLLGDLRHDAEKAISEVEALTIEDQQQQEMLVRRWKHIEALVDANIARLREKFS</sequence>
<protein>
    <submittedName>
        <fullName evidence="1">SET domain-containing protein</fullName>
    </submittedName>
</protein>
<accession>A0ACB9Z0P0</accession>
<evidence type="ECO:0000313" key="2">
    <source>
        <dbReference type="Proteomes" id="UP001497700"/>
    </source>
</evidence>
<evidence type="ECO:0000313" key="1">
    <source>
        <dbReference type="EMBL" id="KAI4865219.1"/>
    </source>
</evidence>
<feature type="non-terminal residue" evidence="1">
    <location>
        <position position="376"/>
    </location>
</feature>
<reference evidence="1 2" key="1">
    <citation type="journal article" date="2022" name="New Phytol.">
        <title>Ecological generalism drives hyperdiversity of secondary metabolite gene clusters in xylarialean endophytes.</title>
        <authorList>
            <person name="Franco M.E.E."/>
            <person name="Wisecaver J.H."/>
            <person name="Arnold A.E."/>
            <person name="Ju Y.M."/>
            <person name="Slot J.C."/>
            <person name="Ahrendt S."/>
            <person name="Moore L.P."/>
            <person name="Eastman K.E."/>
            <person name="Scott K."/>
            <person name="Konkel Z."/>
            <person name="Mondo S.J."/>
            <person name="Kuo A."/>
            <person name="Hayes R.D."/>
            <person name="Haridas S."/>
            <person name="Andreopoulos B."/>
            <person name="Riley R."/>
            <person name="LaButti K."/>
            <person name="Pangilinan J."/>
            <person name="Lipzen A."/>
            <person name="Amirebrahimi M."/>
            <person name="Yan J."/>
            <person name="Adam C."/>
            <person name="Keymanesh K."/>
            <person name="Ng V."/>
            <person name="Louie K."/>
            <person name="Northen T."/>
            <person name="Drula E."/>
            <person name="Henrissat B."/>
            <person name="Hsieh H.M."/>
            <person name="Youens-Clark K."/>
            <person name="Lutzoni F."/>
            <person name="Miadlikowska J."/>
            <person name="Eastwood D.C."/>
            <person name="Hamelin R.C."/>
            <person name="Grigoriev I.V."/>
            <person name="U'Ren J.M."/>
        </authorList>
    </citation>
    <scope>NUCLEOTIDE SEQUENCE [LARGE SCALE GENOMIC DNA]</scope>
    <source>
        <strain evidence="1 2">CBS 119005</strain>
    </source>
</reference>
<organism evidence="1 2">
    <name type="scientific">Hypoxylon rubiginosum</name>
    <dbReference type="NCBI Taxonomy" id="110542"/>
    <lineage>
        <taxon>Eukaryota</taxon>
        <taxon>Fungi</taxon>
        <taxon>Dikarya</taxon>
        <taxon>Ascomycota</taxon>
        <taxon>Pezizomycotina</taxon>
        <taxon>Sordariomycetes</taxon>
        <taxon>Xylariomycetidae</taxon>
        <taxon>Xylariales</taxon>
        <taxon>Hypoxylaceae</taxon>
        <taxon>Hypoxylon</taxon>
    </lineage>
</organism>
<name>A0ACB9Z0P0_9PEZI</name>
<comment type="caution">
    <text evidence="1">The sequence shown here is derived from an EMBL/GenBank/DDBJ whole genome shotgun (WGS) entry which is preliminary data.</text>
</comment>